<dbReference type="AlphaFoldDB" id="A0A397GKY9"/>
<dbReference type="Proteomes" id="UP000266861">
    <property type="component" value="Unassembled WGS sequence"/>
</dbReference>
<dbReference type="EMBL" id="PQFF01000432">
    <property type="protein sequence ID" value="RHZ50398.1"/>
    <property type="molecule type" value="Genomic_DNA"/>
</dbReference>
<proteinExistence type="predicted"/>
<organism evidence="1 2">
    <name type="scientific">Diversispora epigaea</name>
    <dbReference type="NCBI Taxonomy" id="1348612"/>
    <lineage>
        <taxon>Eukaryota</taxon>
        <taxon>Fungi</taxon>
        <taxon>Fungi incertae sedis</taxon>
        <taxon>Mucoromycota</taxon>
        <taxon>Glomeromycotina</taxon>
        <taxon>Glomeromycetes</taxon>
        <taxon>Diversisporales</taxon>
        <taxon>Diversisporaceae</taxon>
        <taxon>Diversispora</taxon>
    </lineage>
</organism>
<comment type="caution">
    <text evidence="1">The sequence shown here is derived from an EMBL/GenBank/DDBJ whole genome shotgun (WGS) entry which is preliminary data.</text>
</comment>
<keyword evidence="2" id="KW-1185">Reference proteome</keyword>
<evidence type="ECO:0000313" key="2">
    <source>
        <dbReference type="Proteomes" id="UP000266861"/>
    </source>
</evidence>
<accession>A0A397GKY9</accession>
<gene>
    <name evidence="1" type="ORF">Glove_499g32</name>
</gene>
<reference evidence="1 2" key="1">
    <citation type="submission" date="2018-08" db="EMBL/GenBank/DDBJ databases">
        <title>Genome and evolution of the arbuscular mycorrhizal fungus Diversispora epigaea (formerly Glomus versiforme) and its bacterial endosymbionts.</title>
        <authorList>
            <person name="Sun X."/>
            <person name="Fei Z."/>
            <person name="Harrison M."/>
        </authorList>
    </citation>
    <scope>NUCLEOTIDE SEQUENCE [LARGE SCALE GENOMIC DNA]</scope>
    <source>
        <strain evidence="1 2">IT104</strain>
    </source>
</reference>
<protein>
    <recommendedName>
        <fullName evidence="3">Zinc-ribbon domain-containing protein</fullName>
    </recommendedName>
</protein>
<name>A0A397GKY9_9GLOM</name>
<evidence type="ECO:0000313" key="1">
    <source>
        <dbReference type="EMBL" id="RHZ50398.1"/>
    </source>
</evidence>
<evidence type="ECO:0008006" key="3">
    <source>
        <dbReference type="Google" id="ProtNLM"/>
    </source>
</evidence>
<sequence length="233" mass="27255">MTNQLSLSEACEIAKKHGGECLSSEYKNNITHMLWRCSNNHIWSAPLLNIKYRNNWCSKCKTENKLKFAKELAHKKGGECLSAEYYNNITPMLWSCAKGHQWRARFHNIRDGTWCPFCLGRNRTIRDMQIFAQARNGDCISDKYYNTHTKLEWCCNKGHTWIAQPNNIIQGRWCPYCPYKLENLCREIVTKYLGKPPSKNRRPDFLKTPEHPTGLELDIPYYDLGFVIEVQGE</sequence>
<dbReference type="OrthoDB" id="2419021at2759"/>